<gene>
    <name evidence="2" type="ORF">SLS60_002352</name>
</gene>
<name>A0ABR3S1X6_9PLEO</name>
<proteinExistence type="predicted"/>
<evidence type="ECO:0000313" key="2">
    <source>
        <dbReference type="EMBL" id="KAL1610682.1"/>
    </source>
</evidence>
<comment type="caution">
    <text evidence="2">The sequence shown here is derived from an EMBL/GenBank/DDBJ whole genome shotgun (WGS) entry which is preliminary data.</text>
</comment>
<dbReference type="EMBL" id="JAKJXO020000002">
    <property type="protein sequence ID" value="KAL1610682.1"/>
    <property type="molecule type" value="Genomic_DNA"/>
</dbReference>
<feature type="chain" id="PRO_5046617532" description="AA1-like domain-containing protein" evidence="1">
    <location>
        <begin position="18"/>
        <end position="120"/>
    </location>
</feature>
<keyword evidence="1" id="KW-0732">Signal</keyword>
<sequence length="120" mass="12662">MRLILLPAAALVASALATTNLTFTKTTGEALTFQLGEVSKWFDVSSANVYTDIATVAVTTDLSEVAACYVSSNSLPESKWVLSDPLGGSTEFGGADVKFVTCQLNWGLPEWIGKDAVAID</sequence>
<accession>A0ABR3S1X6</accession>
<feature type="signal peptide" evidence="1">
    <location>
        <begin position="1"/>
        <end position="17"/>
    </location>
</feature>
<evidence type="ECO:0000313" key="3">
    <source>
        <dbReference type="Proteomes" id="UP001521785"/>
    </source>
</evidence>
<keyword evidence="3" id="KW-1185">Reference proteome</keyword>
<evidence type="ECO:0008006" key="4">
    <source>
        <dbReference type="Google" id="ProtNLM"/>
    </source>
</evidence>
<organism evidence="2 3">
    <name type="scientific">Paraconiothyrium brasiliense</name>
    <dbReference type="NCBI Taxonomy" id="300254"/>
    <lineage>
        <taxon>Eukaryota</taxon>
        <taxon>Fungi</taxon>
        <taxon>Dikarya</taxon>
        <taxon>Ascomycota</taxon>
        <taxon>Pezizomycotina</taxon>
        <taxon>Dothideomycetes</taxon>
        <taxon>Pleosporomycetidae</taxon>
        <taxon>Pleosporales</taxon>
        <taxon>Massarineae</taxon>
        <taxon>Didymosphaeriaceae</taxon>
        <taxon>Paraconiothyrium</taxon>
    </lineage>
</organism>
<reference evidence="2 3" key="1">
    <citation type="submission" date="2024-02" db="EMBL/GenBank/DDBJ databases">
        <title>De novo assembly and annotation of 12 fungi associated with fruit tree decline syndrome in Ontario, Canada.</title>
        <authorList>
            <person name="Sulman M."/>
            <person name="Ellouze W."/>
            <person name="Ilyukhin E."/>
        </authorList>
    </citation>
    <scope>NUCLEOTIDE SEQUENCE [LARGE SCALE GENOMIC DNA]</scope>
    <source>
        <strain evidence="2 3">M42-189</strain>
    </source>
</reference>
<protein>
    <recommendedName>
        <fullName evidence="4">AA1-like domain-containing protein</fullName>
    </recommendedName>
</protein>
<evidence type="ECO:0000256" key="1">
    <source>
        <dbReference type="SAM" id="SignalP"/>
    </source>
</evidence>
<dbReference type="Proteomes" id="UP001521785">
    <property type="component" value="Unassembled WGS sequence"/>
</dbReference>